<dbReference type="InterPro" id="IPR001466">
    <property type="entry name" value="Beta-lactam-related"/>
</dbReference>
<feature type="region of interest" description="Disordered" evidence="1">
    <location>
        <begin position="34"/>
        <end position="53"/>
    </location>
</feature>
<protein>
    <submittedName>
        <fullName evidence="4">Penicillin-binding protein, beta-lactamase class C</fullName>
    </submittedName>
</protein>
<dbReference type="Gene3D" id="3.40.710.10">
    <property type="entry name" value="DD-peptidase/beta-lactamase superfamily"/>
    <property type="match status" value="1"/>
</dbReference>
<dbReference type="InterPro" id="IPR012338">
    <property type="entry name" value="Beta-lactam/transpept-like"/>
</dbReference>
<dbReference type="PANTHER" id="PTHR43283:SF7">
    <property type="entry name" value="BETA-LACTAMASE-RELATED DOMAIN-CONTAINING PROTEIN"/>
    <property type="match status" value="1"/>
</dbReference>
<evidence type="ECO:0000313" key="5">
    <source>
        <dbReference type="Proteomes" id="UP000003947"/>
    </source>
</evidence>
<feature type="signal peptide" evidence="2">
    <location>
        <begin position="1"/>
        <end position="27"/>
    </location>
</feature>
<name>I4YN50_9HYPH</name>
<reference evidence="4 5" key="1">
    <citation type="submission" date="2012-02" db="EMBL/GenBank/DDBJ databases">
        <title>Improved High-Quality Draft sequence of Microvirga sp. WSM3557.</title>
        <authorList>
            <consortium name="US DOE Joint Genome Institute"/>
            <person name="Lucas S."/>
            <person name="Han J."/>
            <person name="Lapidus A."/>
            <person name="Cheng J.-F."/>
            <person name="Goodwin L."/>
            <person name="Pitluck S."/>
            <person name="Peters L."/>
            <person name="Zhang X."/>
            <person name="Detter J.C."/>
            <person name="Han C."/>
            <person name="Tapia R."/>
            <person name="Land M."/>
            <person name="Hauser L."/>
            <person name="Kyrpides N."/>
            <person name="Ivanova N."/>
            <person name="Pagani I."/>
            <person name="Brau L."/>
            <person name="Yates R."/>
            <person name="O'Hara G."/>
            <person name="Rui T."/>
            <person name="Howieson J."/>
            <person name="Reeve W."/>
            <person name="Woyke T."/>
        </authorList>
    </citation>
    <scope>NUCLEOTIDE SEQUENCE [LARGE SCALE GENOMIC DNA]</scope>
    <source>
        <strain evidence="4 5">WSM3557</strain>
    </source>
</reference>
<dbReference type="OrthoDB" id="9814204at2"/>
<dbReference type="AlphaFoldDB" id="I4YN50"/>
<evidence type="ECO:0000259" key="3">
    <source>
        <dbReference type="Pfam" id="PF00144"/>
    </source>
</evidence>
<dbReference type="Pfam" id="PF00144">
    <property type="entry name" value="Beta-lactamase"/>
    <property type="match status" value="1"/>
</dbReference>
<gene>
    <name evidence="4" type="ORF">MicloDRAFT_00061180</name>
</gene>
<evidence type="ECO:0000256" key="1">
    <source>
        <dbReference type="SAM" id="MobiDB-lite"/>
    </source>
</evidence>
<dbReference type="PANTHER" id="PTHR43283">
    <property type="entry name" value="BETA-LACTAMASE-RELATED"/>
    <property type="match status" value="1"/>
</dbReference>
<evidence type="ECO:0000313" key="4">
    <source>
        <dbReference type="EMBL" id="EIM25392.1"/>
    </source>
</evidence>
<dbReference type="PATRIC" id="fig|864069.3.peg.6553"/>
<dbReference type="Proteomes" id="UP000003947">
    <property type="component" value="Unassembled WGS sequence"/>
</dbReference>
<keyword evidence="2" id="KW-0732">Signal</keyword>
<proteinExistence type="predicted"/>
<evidence type="ECO:0000256" key="2">
    <source>
        <dbReference type="SAM" id="SignalP"/>
    </source>
</evidence>
<dbReference type="RefSeq" id="WP_009493852.1">
    <property type="nucleotide sequence ID" value="NZ_CP141048.1"/>
</dbReference>
<dbReference type="HOGENOM" id="CLU_030169_2_1_5"/>
<accession>I4YN50</accession>
<dbReference type="STRING" id="864069.MicloDRAFT_00061180"/>
<organism evidence="4 5">
    <name type="scientific">Microvirga lotononidis</name>
    <dbReference type="NCBI Taxonomy" id="864069"/>
    <lineage>
        <taxon>Bacteria</taxon>
        <taxon>Pseudomonadati</taxon>
        <taxon>Pseudomonadota</taxon>
        <taxon>Alphaproteobacteria</taxon>
        <taxon>Hyphomicrobiales</taxon>
        <taxon>Methylobacteriaceae</taxon>
        <taxon>Microvirga</taxon>
    </lineage>
</organism>
<feature type="domain" description="Beta-lactamase-related" evidence="3">
    <location>
        <begin position="66"/>
        <end position="334"/>
    </location>
</feature>
<dbReference type="eggNOG" id="COG1680">
    <property type="taxonomic scope" value="Bacteria"/>
</dbReference>
<sequence precursor="true">MTDKIVLTRRAIARGLALGLPAFSVLADATTAQAQSQPATSPASPGKDWENVSPETGGFTREGLAAVERSLYALPTTSLMVVTSGKVAYRYGFTEQVSYLASARKSILSMLYGKYVANGTIDLDHTIADLGIEEDQGLLPIEKTARVRDLLISSSGVYHPAGSPGGDESTPPRGSKQPGTYFHYNNWDFNVLGAIFEKLTGKTVFQAFGEDLAAPLQMQDYDPSRQRMMGYQNQSRYLAYHLFLSGRDMARLGVLMANKGQWNGQQLIPAEWVAESTKLRVKARDMADKGPLGYSYLWWIPESRTALEWAGSFLANGNFGQFILVLPAIDTVIVHRRAVADEFSIARNLGETKFEPPKVSASEFLKIADLVVAARGK</sequence>
<dbReference type="SUPFAM" id="SSF56601">
    <property type="entry name" value="beta-lactamase/transpeptidase-like"/>
    <property type="match status" value="1"/>
</dbReference>
<dbReference type="InterPro" id="IPR050789">
    <property type="entry name" value="Diverse_Enzym_Activities"/>
</dbReference>
<feature type="region of interest" description="Disordered" evidence="1">
    <location>
        <begin position="158"/>
        <end position="177"/>
    </location>
</feature>
<feature type="chain" id="PRO_5003697855" evidence="2">
    <location>
        <begin position="28"/>
        <end position="377"/>
    </location>
</feature>
<dbReference type="EMBL" id="JH660647">
    <property type="protein sequence ID" value="EIM25392.1"/>
    <property type="molecule type" value="Genomic_DNA"/>
</dbReference>
<feature type="compositionally biased region" description="Low complexity" evidence="1">
    <location>
        <begin position="34"/>
        <end position="45"/>
    </location>
</feature>
<keyword evidence="5" id="KW-1185">Reference proteome</keyword>